<evidence type="ECO:0000313" key="3">
    <source>
        <dbReference type="Proteomes" id="UP000823868"/>
    </source>
</evidence>
<dbReference type="InterPro" id="IPR058709">
    <property type="entry name" value="BSH_RND-rel"/>
</dbReference>
<organism evidence="2 3">
    <name type="scientific">Candidatus Flavonifractor merdigallinarum</name>
    <dbReference type="NCBI Taxonomy" id="2838589"/>
    <lineage>
        <taxon>Bacteria</taxon>
        <taxon>Bacillati</taxon>
        <taxon>Bacillota</taxon>
        <taxon>Clostridia</taxon>
        <taxon>Eubacteriales</taxon>
        <taxon>Oscillospiraceae</taxon>
        <taxon>Flavonifractor</taxon>
    </lineage>
</organism>
<proteinExistence type="predicted"/>
<sequence length="423" mass="45756">MKQGEVLNRVMMLVLLGAVLIYLGVNVWKGLTDPFQVVTCYSSTVEETMEVTGFLVREEEVIQGNGAVVELLFNEGEKVASGETVALLYSSADAAQRRTQLQALEEERTQLQYAVTASNTVSDNARLNAAIIDAIVDLRASASGGDLTRLEDQTLELRGLIYQRSAAYGGSDPAQIQSQLDGINAQIASLTSQAGADTTRVTVSHSGTFSGLVDGYESLLTPETVAAMTPQQLEDLSNQTVSADPSAVGKLITNSTWRFACVITEEQAAQLTQGHTVEVRFSRDWSGEVDMKVERLGAPVDGKCLVVFSTDRFLADTTLLRRQTVELVFRSQEGLRVPSSAIRTVEQTVTDENGGETTTQVVGVYAIVGMQYEFKPVEIVARRDDYCIVTPVSSGDSDKTILRSGDQVVIAGEDLFDGMVVDN</sequence>
<comment type="caution">
    <text evidence="2">The sequence shown here is derived from an EMBL/GenBank/DDBJ whole genome shotgun (WGS) entry which is preliminary data.</text>
</comment>
<gene>
    <name evidence="2" type="ORF">H9841_09550</name>
</gene>
<dbReference type="AlphaFoldDB" id="A0A9D1YA80"/>
<dbReference type="Pfam" id="PF26018">
    <property type="entry name" value="BSH_RND_rel"/>
    <property type="match status" value="1"/>
</dbReference>
<protein>
    <recommendedName>
        <fullName evidence="1">RND related barrel-sandwich hybrid domain-containing protein</fullName>
    </recommendedName>
</protein>
<accession>A0A9D1YA80</accession>
<reference evidence="2" key="1">
    <citation type="journal article" date="2021" name="PeerJ">
        <title>Extensive microbial diversity within the chicken gut microbiome revealed by metagenomics and culture.</title>
        <authorList>
            <person name="Gilroy R."/>
            <person name="Ravi A."/>
            <person name="Getino M."/>
            <person name="Pursley I."/>
            <person name="Horton D.L."/>
            <person name="Alikhan N.F."/>
            <person name="Baker D."/>
            <person name="Gharbi K."/>
            <person name="Hall N."/>
            <person name="Watson M."/>
            <person name="Adriaenssens E.M."/>
            <person name="Foster-Nyarko E."/>
            <person name="Jarju S."/>
            <person name="Secka A."/>
            <person name="Antonio M."/>
            <person name="Oren A."/>
            <person name="Chaudhuri R.R."/>
            <person name="La Ragione R."/>
            <person name="Hildebrand F."/>
            <person name="Pallen M.J."/>
        </authorList>
    </citation>
    <scope>NUCLEOTIDE SEQUENCE</scope>
    <source>
        <strain evidence="2">ChiBcec16_6824</strain>
    </source>
</reference>
<dbReference type="Proteomes" id="UP000823868">
    <property type="component" value="Unassembled WGS sequence"/>
</dbReference>
<evidence type="ECO:0000313" key="2">
    <source>
        <dbReference type="EMBL" id="HIY22125.1"/>
    </source>
</evidence>
<dbReference type="EMBL" id="DXDX01000174">
    <property type="protein sequence ID" value="HIY22125.1"/>
    <property type="molecule type" value="Genomic_DNA"/>
</dbReference>
<feature type="domain" description="RND related barrel-sandwich hybrid" evidence="1">
    <location>
        <begin position="62"/>
        <end position="248"/>
    </location>
</feature>
<evidence type="ECO:0000259" key="1">
    <source>
        <dbReference type="Pfam" id="PF26018"/>
    </source>
</evidence>
<name>A0A9D1YA80_9FIRM</name>
<reference evidence="2" key="2">
    <citation type="submission" date="2021-04" db="EMBL/GenBank/DDBJ databases">
        <authorList>
            <person name="Gilroy R."/>
        </authorList>
    </citation>
    <scope>NUCLEOTIDE SEQUENCE</scope>
    <source>
        <strain evidence="2">ChiBcec16_6824</strain>
    </source>
</reference>